<accession>A0ABN8BT50</accession>
<name>A0ABN8BT50_9LACO</name>
<evidence type="ECO:0000313" key="3">
    <source>
        <dbReference type="Proteomes" id="UP000789719"/>
    </source>
</evidence>
<reference evidence="2 3" key="1">
    <citation type="submission" date="2021-11" db="EMBL/GenBank/DDBJ databases">
        <authorList>
            <person name="Depoorter E."/>
        </authorList>
    </citation>
    <scope>NUCLEOTIDE SEQUENCE [LARGE SCALE GENOMIC DNA]</scope>
    <source>
        <strain evidence="2 3">LMG 24286</strain>
    </source>
</reference>
<dbReference type="EMBL" id="CAKKNT010000036">
    <property type="protein sequence ID" value="CAH0419402.1"/>
    <property type="molecule type" value="Genomic_DNA"/>
</dbReference>
<dbReference type="Proteomes" id="UP000789719">
    <property type="component" value="Unassembled WGS sequence"/>
</dbReference>
<keyword evidence="1" id="KW-0812">Transmembrane</keyword>
<dbReference type="RefSeq" id="WP_230099433.1">
    <property type="nucleotide sequence ID" value="NZ_CAKKNT010000036.1"/>
</dbReference>
<protein>
    <submittedName>
        <fullName evidence="2">Uncharacterized protein</fullName>
    </submittedName>
</protein>
<keyword evidence="3" id="KW-1185">Reference proteome</keyword>
<organism evidence="2 3">
    <name type="scientific">Periweissella ghanensis</name>
    <dbReference type="NCBI Taxonomy" id="467997"/>
    <lineage>
        <taxon>Bacteria</taxon>
        <taxon>Bacillati</taxon>
        <taxon>Bacillota</taxon>
        <taxon>Bacilli</taxon>
        <taxon>Lactobacillales</taxon>
        <taxon>Lactobacillaceae</taxon>
        <taxon>Periweissella</taxon>
    </lineage>
</organism>
<proteinExistence type="predicted"/>
<evidence type="ECO:0000256" key="1">
    <source>
        <dbReference type="SAM" id="Phobius"/>
    </source>
</evidence>
<keyword evidence="1" id="KW-0472">Membrane</keyword>
<comment type="caution">
    <text evidence="2">The sequence shown here is derived from an EMBL/GenBank/DDBJ whole genome shotgun (WGS) entry which is preliminary data.</text>
</comment>
<feature type="transmembrane region" description="Helical" evidence="1">
    <location>
        <begin position="49"/>
        <end position="69"/>
    </location>
</feature>
<keyword evidence="1" id="KW-1133">Transmembrane helix</keyword>
<feature type="transmembrane region" description="Helical" evidence="1">
    <location>
        <begin position="81"/>
        <end position="103"/>
    </location>
</feature>
<feature type="transmembrane region" description="Helical" evidence="1">
    <location>
        <begin position="12"/>
        <end position="29"/>
    </location>
</feature>
<gene>
    <name evidence="2" type="ORF">WGH24286_01852</name>
</gene>
<sequence length="148" mass="16418">MKERILRNKWSIGIGILVFIVCILILKINPSKLADYSGFLSNSISFSSLTTAVFMATFVFIPLLDIGLLKEMSTNKKFTERILIVITLFFSVSILSLLMSILIKESSTTILASILLSLLISILSSAIAESIEILKIVFILNWNKKGTS</sequence>
<evidence type="ECO:0000313" key="2">
    <source>
        <dbReference type="EMBL" id="CAH0419402.1"/>
    </source>
</evidence>